<evidence type="ECO:0000256" key="2">
    <source>
        <dbReference type="ARBA" id="ARBA00022848"/>
    </source>
</evidence>
<feature type="domain" description="CRAL-TRIO" evidence="5">
    <location>
        <begin position="140"/>
        <end position="298"/>
    </location>
</feature>
<dbReference type="InterPro" id="IPR036865">
    <property type="entry name" value="CRAL-TRIO_dom_sf"/>
</dbReference>
<dbReference type="GO" id="GO:0016126">
    <property type="term" value="P:sterol biosynthetic process"/>
    <property type="evidence" value="ECO:0007669"/>
    <property type="project" value="UniProtKB-ARBA"/>
</dbReference>
<dbReference type="InterPro" id="IPR036273">
    <property type="entry name" value="CRAL/TRIO_N_dom_sf"/>
</dbReference>
<dbReference type="EMBL" id="BTGD01000025">
    <property type="protein sequence ID" value="GMM58838.1"/>
    <property type="molecule type" value="Genomic_DNA"/>
</dbReference>
<dbReference type="InterPro" id="IPR052578">
    <property type="entry name" value="PI_Transfer_CRAL-TRIO"/>
</dbReference>
<keyword evidence="2" id="KW-0256">Endoplasmic reticulum</keyword>
<accession>A0AAV5S5Q0</accession>
<evidence type="ECO:0000313" key="6">
    <source>
        <dbReference type="EMBL" id="GMM58838.1"/>
    </source>
</evidence>
<keyword evidence="2" id="KW-0492">Microsome</keyword>
<dbReference type="SMART" id="SM01100">
    <property type="entry name" value="CRAL_TRIO_N"/>
    <property type="match status" value="1"/>
</dbReference>
<gene>
    <name evidence="6" type="ORF">DAKH74_054550</name>
</gene>
<evidence type="ECO:0000256" key="4">
    <source>
        <dbReference type="ARBA" id="ARBA00083195"/>
    </source>
</evidence>
<comment type="subcellular location">
    <subcellularLocation>
        <location evidence="1">Microsome</location>
    </subcellularLocation>
</comment>
<evidence type="ECO:0000259" key="5">
    <source>
        <dbReference type="PROSITE" id="PS50191"/>
    </source>
</evidence>
<evidence type="ECO:0000256" key="1">
    <source>
        <dbReference type="ARBA" id="ARBA00004144"/>
    </source>
</evidence>
<dbReference type="SUPFAM" id="SSF52087">
    <property type="entry name" value="CRAL/TRIO domain"/>
    <property type="match status" value="1"/>
</dbReference>
<dbReference type="Proteomes" id="UP001377567">
    <property type="component" value="Unassembled WGS sequence"/>
</dbReference>
<dbReference type="SMART" id="SM00516">
    <property type="entry name" value="SEC14"/>
    <property type="match status" value="1"/>
</dbReference>
<comment type="caution">
    <text evidence="6">The sequence shown here is derived from an EMBL/GenBank/DDBJ whole genome shotgun (WGS) entry which is preliminary data.</text>
</comment>
<dbReference type="GO" id="GO:0032934">
    <property type="term" value="F:sterol binding"/>
    <property type="evidence" value="ECO:0007669"/>
    <property type="project" value="UniProtKB-ARBA"/>
</dbReference>
<dbReference type="Pfam" id="PF03765">
    <property type="entry name" value="CRAL_TRIO_N"/>
    <property type="match status" value="1"/>
</dbReference>
<reference evidence="6 7" key="1">
    <citation type="journal article" date="2023" name="Elife">
        <title>Identification of key yeast species and microbe-microbe interactions impacting larval growth of Drosophila in the wild.</title>
        <authorList>
            <person name="Mure A."/>
            <person name="Sugiura Y."/>
            <person name="Maeda R."/>
            <person name="Honda K."/>
            <person name="Sakurai N."/>
            <person name="Takahashi Y."/>
            <person name="Watada M."/>
            <person name="Katoh T."/>
            <person name="Gotoh A."/>
            <person name="Gotoh Y."/>
            <person name="Taniguchi I."/>
            <person name="Nakamura K."/>
            <person name="Hayashi T."/>
            <person name="Katayama T."/>
            <person name="Uemura T."/>
            <person name="Hattori Y."/>
        </authorList>
    </citation>
    <scope>NUCLEOTIDE SEQUENCE [LARGE SCALE GENOMIC DNA]</scope>
    <source>
        <strain evidence="6 7">KH-74</strain>
    </source>
</reference>
<evidence type="ECO:0000313" key="7">
    <source>
        <dbReference type="Proteomes" id="UP001377567"/>
    </source>
</evidence>
<proteinExistence type="predicted"/>
<dbReference type="GO" id="GO:0008654">
    <property type="term" value="P:phospholipid biosynthetic process"/>
    <property type="evidence" value="ECO:0007669"/>
    <property type="project" value="UniProtKB-ARBA"/>
</dbReference>
<dbReference type="InterPro" id="IPR001251">
    <property type="entry name" value="CRAL-TRIO_dom"/>
</dbReference>
<dbReference type="FunFam" id="3.40.525.10:FF:000013">
    <property type="entry name" value="Phosphatidylinositol transfer protein PDR16"/>
    <property type="match status" value="1"/>
</dbReference>
<evidence type="ECO:0000256" key="3">
    <source>
        <dbReference type="ARBA" id="ARBA00024146"/>
    </source>
</evidence>
<dbReference type="Gene3D" id="3.40.525.10">
    <property type="entry name" value="CRAL-TRIO lipid binding domain"/>
    <property type="match status" value="1"/>
</dbReference>
<dbReference type="GO" id="GO:0008526">
    <property type="term" value="F:phosphatidylinositol transfer activity"/>
    <property type="evidence" value="ECO:0007669"/>
    <property type="project" value="TreeGrafter"/>
</dbReference>
<dbReference type="AlphaFoldDB" id="A0AAV5S5Q0"/>
<dbReference type="PANTHER" id="PTHR45824">
    <property type="entry name" value="GH16843P"/>
    <property type="match status" value="1"/>
</dbReference>
<comment type="catalytic activity">
    <reaction evidence="3">
        <text>a 1,2-diacyl-sn-glycero-3-phospho-(1D-myo-inositol)(in) = a 1,2-diacyl-sn-glycero-3-phospho-(1D-myo-inositol)(out)</text>
        <dbReference type="Rhea" id="RHEA:38691"/>
        <dbReference type="ChEBI" id="CHEBI:57880"/>
    </reaction>
    <physiologicalReaction direction="left-to-right" evidence="3">
        <dbReference type="Rhea" id="RHEA:38692"/>
    </physiologicalReaction>
</comment>
<dbReference type="GO" id="GO:0009410">
    <property type="term" value="P:response to xenobiotic stimulus"/>
    <property type="evidence" value="ECO:0007669"/>
    <property type="project" value="UniProtKB-ARBA"/>
</dbReference>
<dbReference type="InterPro" id="IPR011074">
    <property type="entry name" value="CRAL/TRIO_N_dom"/>
</dbReference>
<sequence length="354" mass="40741">MGLFSKKKEAAPAVPKEELIPAAKMIRAPPAKYGEPAKLGKLSSEEVRKYREVLAHFQDETREWPLDTNANSSGDAGAEKRGLSEWERHWLSRECMLRYLRAHKWHVENALKGITETLVWRREVGITHGPEDKKPLTGKDVAIENETGKETLLGFDRDRRPLFYMKNGRQNTESSFRQVQQLIYMMESAVTLCPQGVEKITVLVDFKAYKEPGIITDKAPPVSIARACLNVMQNHYPERLAKCVLINIPWFAWAFLKLMYPFLDPATKEKAIFDEPFEKHIEPEQLEALYNGKLDFKYDHAVYWPDMVAGLQEIRERSFARFQKFGGCVGLSEYDLKGTHDELLYPVDFDQSTL</sequence>
<dbReference type="Pfam" id="PF00650">
    <property type="entry name" value="CRAL_TRIO"/>
    <property type="match status" value="1"/>
</dbReference>
<name>A0AAV5S5Q0_MAUHU</name>
<dbReference type="PANTHER" id="PTHR45824:SF5">
    <property type="entry name" value="PHOSPHATIDYLINOSITOL TRANSFER PROTEIN PDR17"/>
    <property type="match status" value="1"/>
</dbReference>
<keyword evidence="7" id="KW-1185">Reference proteome</keyword>
<dbReference type="PROSITE" id="PS50191">
    <property type="entry name" value="CRAL_TRIO"/>
    <property type="match status" value="1"/>
</dbReference>
<protein>
    <recommendedName>
        <fullName evidence="4">SEC14 homolog 3</fullName>
    </recommendedName>
</protein>
<organism evidence="6 7">
    <name type="scientific">Maudiozyma humilis</name>
    <name type="common">Sour dough yeast</name>
    <name type="synonym">Kazachstania humilis</name>
    <dbReference type="NCBI Taxonomy" id="51915"/>
    <lineage>
        <taxon>Eukaryota</taxon>
        <taxon>Fungi</taxon>
        <taxon>Dikarya</taxon>
        <taxon>Ascomycota</taxon>
        <taxon>Saccharomycotina</taxon>
        <taxon>Saccharomycetes</taxon>
        <taxon>Saccharomycetales</taxon>
        <taxon>Saccharomycetaceae</taxon>
        <taxon>Maudiozyma</taxon>
    </lineage>
</organism>
<dbReference type="CDD" id="cd00170">
    <property type="entry name" value="SEC14"/>
    <property type="match status" value="1"/>
</dbReference>
<dbReference type="SUPFAM" id="SSF46938">
    <property type="entry name" value="CRAL/TRIO N-terminal domain"/>
    <property type="match status" value="1"/>
</dbReference>
<dbReference type="GO" id="GO:0071944">
    <property type="term" value="C:cell periphery"/>
    <property type="evidence" value="ECO:0007669"/>
    <property type="project" value="UniProtKB-ARBA"/>
</dbReference>